<gene>
    <name evidence="1" type="ORF">C9386_05235</name>
</gene>
<name>A0AAE8JXW4_XANVA</name>
<accession>A0AAE8JXW4</accession>
<protein>
    <submittedName>
        <fullName evidence="1">Uncharacterized protein</fullName>
    </submittedName>
</protein>
<comment type="caution">
    <text evidence="1">The sequence shown here is derived from an EMBL/GenBank/DDBJ whole genome shotgun (WGS) entry which is preliminary data.</text>
</comment>
<dbReference type="EMBL" id="PYTT01000035">
    <property type="protein sequence ID" value="RNL05467.1"/>
    <property type="molecule type" value="Genomic_DNA"/>
</dbReference>
<organism evidence="1 2">
    <name type="scientific">Xanthomonas vasicola pv. vasculorum</name>
    <dbReference type="NCBI Taxonomy" id="325776"/>
    <lineage>
        <taxon>Bacteria</taxon>
        <taxon>Pseudomonadati</taxon>
        <taxon>Pseudomonadota</taxon>
        <taxon>Gammaproteobacteria</taxon>
        <taxon>Lysobacterales</taxon>
        <taxon>Lysobacteraceae</taxon>
        <taxon>Xanthomonas</taxon>
    </lineage>
</organism>
<dbReference type="Proteomes" id="UP000284283">
    <property type="component" value="Unassembled WGS sequence"/>
</dbReference>
<proteinExistence type="predicted"/>
<evidence type="ECO:0000313" key="2">
    <source>
        <dbReference type="Proteomes" id="UP000284283"/>
    </source>
</evidence>
<sequence>MHADCMRVRSAPASAWTVMGSRDAQAKLEDAATHTAAYGAADHGHQSRCVLKRAVRKVFFQLPIRTAQLIEPKRSA</sequence>
<evidence type="ECO:0000313" key="1">
    <source>
        <dbReference type="EMBL" id="RNL05467.1"/>
    </source>
</evidence>
<dbReference type="AlphaFoldDB" id="A0AAE8JXW4"/>
<reference evidence="1 2" key="1">
    <citation type="submission" date="2018-03" db="EMBL/GenBank/DDBJ databases">
        <authorList>
            <person name="Wu G."/>
        </authorList>
    </citation>
    <scope>NUCLEOTIDE SEQUENCE [LARGE SCALE GENOMIC DNA]</scope>
    <source>
        <strain evidence="1 2">SAM-118</strain>
    </source>
</reference>